<protein>
    <submittedName>
        <fullName evidence="8">Putative DVL</fullName>
    </submittedName>
</protein>
<evidence type="ECO:0000256" key="7">
    <source>
        <dbReference type="ARBA" id="ARBA00024340"/>
    </source>
</evidence>
<evidence type="ECO:0000256" key="3">
    <source>
        <dbReference type="ARBA" id="ARBA00022475"/>
    </source>
</evidence>
<evidence type="ECO:0000256" key="5">
    <source>
        <dbReference type="ARBA" id="ARBA00022989"/>
    </source>
</evidence>
<keyword evidence="4" id="KW-0812">Transmembrane</keyword>
<evidence type="ECO:0000256" key="6">
    <source>
        <dbReference type="ARBA" id="ARBA00023136"/>
    </source>
</evidence>
<keyword evidence="2" id="KW-0217">Developmental protein</keyword>
<evidence type="ECO:0000256" key="1">
    <source>
        <dbReference type="ARBA" id="ARBA00004162"/>
    </source>
</evidence>
<evidence type="ECO:0000313" key="9">
    <source>
        <dbReference type="Proteomes" id="UP000215914"/>
    </source>
</evidence>
<evidence type="ECO:0000313" key="8">
    <source>
        <dbReference type="EMBL" id="OTG21760.1"/>
    </source>
</evidence>
<sequence length="58" mass="6584">MAAANSSTLKTLKHWSLVRCSKQIREQKARIYIIWRCTISLVATKSIRSMVDCESAKA</sequence>
<keyword evidence="3" id="KW-1003">Cell membrane</keyword>
<dbReference type="AlphaFoldDB" id="A0A251UEH7"/>
<keyword evidence="6" id="KW-0472">Membrane</keyword>
<reference evidence="9" key="1">
    <citation type="journal article" date="2017" name="Nature">
        <title>The sunflower genome provides insights into oil metabolism, flowering and Asterid evolution.</title>
        <authorList>
            <person name="Badouin H."/>
            <person name="Gouzy J."/>
            <person name="Grassa C.J."/>
            <person name="Murat F."/>
            <person name="Staton S.E."/>
            <person name="Cottret L."/>
            <person name="Lelandais-Briere C."/>
            <person name="Owens G.L."/>
            <person name="Carrere S."/>
            <person name="Mayjonade B."/>
            <person name="Legrand L."/>
            <person name="Gill N."/>
            <person name="Kane N.C."/>
            <person name="Bowers J.E."/>
            <person name="Hubner S."/>
            <person name="Bellec A."/>
            <person name="Berard A."/>
            <person name="Berges H."/>
            <person name="Blanchet N."/>
            <person name="Boniface M.C."/>
            <person name="Brunel D."/>
            <person name="Catrice O."/>
            <person name="Chaidir N."/>
            <person name="Claudel C."/>
            <person name="Donnadieu C."/>
            <person name="Faraut T."/>
            <person name="Fievet G."/>
            <person name="Helmstetter N."/>
            <person name="King M."/>
            <person name="Knapp S.J."/>
            <person name="Lai Z."/>
            <person name="Le Paslier M.C."/>
            <person name="Lippi Y."/>
            <person name="Lorenzon L."/>
            <person name="Mandel J.R."/>
            <person name="Marage G."/>
            <person name="Marchand G."/>
            <person name="Marquand E."/>
            <person name="Bret-Mestries E."/>
            <person name="Morien E."/>
            <person name="Nambeesan S."/>
            <person name="Nguyen T."/>
            <person name="Pegot-Espagnet P."/>
            <person name="Pouilly N."/>
            <person name="Raftis F."/>
            <person name="Sallet E."/>
            <person name="Schiex T."/>
            <person name="Thomas J."/>
            <person name="Vandecasteele C."/>
            <person name="Vares D."/>
            <person name="Vear F."/>
            <person name="Vautrin S."/>
            <person name="Crespi M."/>
            <person name="Mangin B."/>
            <person name="Burke J.M."/>
            <person name="Salse J."/>
            <person name="Munos S."/>
            <person name="Vincourt P."/>
            <person name="Rieseberg L.H."/>
            <person name="Langlade N.B."/>
        </authorList>
    </citation>
    <scope>NUCLEOTIDE SEQUENCE [LARGE SCALE GENOMIC DNA]</scope>
    <source>
        <strain evidence="9">cv. SF193</strain>
    </source>
</reference>
<dbReference type="InParanoid" id="A0A251UEH7"/>
<keyword evidence="5" id="KW-1133">Transmembrane helix</keyword>
<dbReference type="GO" id="GO:0008285">
    <property type="term" value="P:negative regulation of cell population proliferation"/>
    <property type="evidence" value="ECO:0007669"/>
    <property type="project" value="InterPro"/>
</dbReference>
<evidence type="ECO:0000256" key="4">
    <source>
        <dbReference type="ARBA" id="ARBA00022692"/>
    </source>
</evidence>
<gene>
    <name evidence="8" type="ORF">HannXRQ_Chr06g0164061</name>
</gene>
<dbReference type="GO" id="GO:0048367">
    <property type="term" value="P:shoot system development"/>
    <property type="evidence" value="ECO:0007669"/>
    <property type="project" value="UniProtKB-ARBA"/>
</dbReference>
<dbReference type="EMBL" id="CM007895">
    <property type="protein sequence ID" value="OTG21760.1"/>
    <property type="molecule type" value="Genomic_DNA"/>
</dbReference>
<dbReference type="GO" id="GO:0005886">
    <property type="term" value="C:plasma membrane"/>
    <property type="evidence" value="ECO:0007669"/>
    <property type="project" value="UniProtKB-SubCell"/>
</dbReference>
<name>A0A251UEH7_HELAN</name>
<dbReference type="Pfam" id="PF08137">
    <property type="entry name" value="DVL"/>
    <property type="match status" value="1"/>
</dbReference>
<organism evidence="8 9">
    <name type="scientific">Helianthus annuus</name>
    <name type="common">Common sunflower</name>
    <dbReference type="NCBI Taxonomy" id="4232"/>
    <lineage>
        <taxon>Eukaryota</taxon>
        <taxon>Viridiplantae</taxon>
        <taxon>Streptophyta</taxon>
        <taxon>Embryophyta</taxon>
        <taxon>Tracheophyta</taxon>
        <taxon>Spermatophyta</taxon>
        <taxon>Magnoliopsida</taxon>
        <taxon>eudicotyledons</taxon>
        <taxon>Gunneridae</taxon>
        <taxon>Pentapetalae</taxon>
        <taxon>asterids</taxon>
        <taxon>campanulids</taxon>
        <taxon>Asterales</taxon>
        <taxon>Asteraceae</taxon>
        <taxon>Asteroideae</taxon>
        <taxon>Heliantheae alliance</taxon>
        <taxon>Heliantheae</taxon>
        <taxon>Helianthus</taxon>
    </lineage>
</organism>
<comment type="subcellular location">
    <subcellularLocation>
        <location evidence="1">Cell membrane</location>
        <topology evidence="1">Single-pass membrane protein</topology>
    </subcellularLocation>
</comment>
<evidence type="ECO:0000256" key="2">
    <source>
        <dbReference type="ARBA" id="ARBA00022473"/>
    </source>
</evidence>
<keyword evidence="9" id="KW-1185">Reference proteome</keyword>
<dbReference type="Proteomes" id="UP000215914">
    <property type="component" value="Chromosome 6"/>
</dbReference>
<proteinExistence type="inferred from homology"/>
<comment type="similarity">
    <text evidence="7">Belongs to the DVL/RTFL small polypeptides family.</text>
</comment>
<dbReference type="InterPro" id="IPR012552">
    <property type="entry name" value="DVL"/>
</dbReference>
<accession>A0A251UEH7</accession>